<accession>A0AAN8FDR0</accession>
<dbReference type="Proteomes" id="UP001331761">
    <property type="component" value="Unassembled WGS sequence"/>
</dbReference>
<dbReference type="PANTHER" id="PTHR21662:SF59">
    <property type="entry name" value="RECEPTOR PROTEIN-TYROSINE KINASE"/>
    <property type="match status" value="1"/>
</dbReference>
<dbReference type="Pfam" id="PF01030">
    <property type="entry name" value="Recep_L_domain"/>
    <property type="match status" value="1"/>
</dbReference>
<dbReference type="PANTHER" id="PTHR21662">
    <property type="entry name" value="RECEPTOR PROTEIN-TYROSINE KINASE"/>
    <property type="match status" value="1"/>
</dbReference>
<dbReference type="AlphaFoldDB" id="A0AAN8FDR0"/>
<keyword evidence="3" id="KW-1185">Reference proteome</keyword>
<dbReference type="InterPro" id="IPR053079">
    <property type="entry name" value="SPS2_domain"/>
</dbReference>
<evidence type="ECO:0000259" key="1">
    <source>
        <dbReference type="Pfam" id="PF01030"/>
    </source>
</evidence>
<evidence type="ECO:0000313" key="3">
    <source>
        <dbReference type="Proteomes" id="UP001331761"/>
    </source>
</evidence>
<feature type="domain" description="Receptor L-domain" evidence="1">
    <location>
        <begin position="18"/>
        <end position="122"/>
    </location>
</feature>
<name>A0AAN8FDR0_TRICO</name>
<dbReference type="SUPFAM" id="SSF52058">
    <property type="entry name" value="L domain-like"/>
    <property type="match status" value="1"/>
</dbReference>
<dbReference type="InterPro" id="IPR000494">
    <property type="entry name" value="Rcpt_L-dom"/>
</dbReference>
<proteinExistence type="predicted"/>
<dbReference type="InterPro" id="IPR036941">
    <property type="entry name" value="Rcpt_L-dom_sf"/>
</dbReference>
<reference evidence="2 3" key="1">
    <citation type="submission" date="2019-10" db="EMBL/GenBank/DDBJ databases">
        <title>Assembly and Annotation for the nematode Trichostrongylus colubriformis.</title>
        <authorList>
            <person name="Martin J."/>
        </authorList>
    </citation>
    <scope>NUCLEOTIDE SEQUENCE [LARGE SCALE GENOMIC DNA]</scope>
    <source>
        <strain evidence="2">G859</strain>
        <tissue evidence="2">Whole worm</tissue>
    </source>
</reference>
<comment type="caution">
    <text evidence="2">The sequence shown here is derived from an EMBL/GenBank/DDBJ whole genome shotgun (WGS) entry which is preliminary data.</text>
</comment>
<dbReference type="Gene3D" id="3.80.20.20">
    <property type="entry name" value="Receptor L-domain"/>
    <property type="match status" value="1"/>
</dbReference>
<gene>
    <name evidence="2" type="ORF">GCK32_018503</name>
</gene>
<feature type="non-terminal residue" evidence="2">
    <location>
        <position position="1"/>
    </location>
</feature>
<sequence>VGGVVTPEYIATTITGHHCAVIRGDLIFSNWRGNSSDLQDLKFVRRIFGALRLEGNLQLKKVDFLTGLEEINMGTKTKEAGVIIKDNPVLEEVQLVSLQKIISGAPITVVIENNPKLAADMDEWYEIAGGANRTKLVLADLGDHEGDGNDVFAFFLQQISI</sequence>
<dbReference type="EMBL" id="WIXE01016933">
    <property type="protein sequence ID" value="KAK5972162.1"/>
    <property type="molecule type" value="Genomic_DNA"/>
</dbReference>
<organism evidence="2 3">
    <name type="scientific">Trichostrongylus colubriformis</name>
    <name type="common">Black scour worm</name>
    <dbReference type="NCBI Taxonomy" id="6319"/>
    <lineage>
        <taxon>Eukaryota</taxon>
        <taxon>Metazoa</taxon>
        <taxon>Ecdysozoa</taxon>
        <taxon>Nematoda</taxon>
        <taxon>Chromadorea</taxon>
        <taxon>Rhabditida</taxon>
        <taxon>Rhabditina</taxon>
        <taxon>Rhabditomorpha</taxon>
        <taxon>Strongyloidea</taxon>
        <taxon>Trichostrongylidae</taxon>
        <taxon>Trichostrongylus</taxon>
    </lineage>
</organism>
<protein>
    <recommendedName>
        <fullName evidence="1">Receptor L-domain domain-containing protein</fullName>
    </recommendedName>
</protein>
<evidence type="ECO:0000313" key="2">
    <source>
        <dbReference type="EMBL" id="KAK5972162.1"/>
    </source>
</evidence>